<reference evidence="4 5" key="1">
    <citation type="submission" date="2020-04" db="EMBL/GenBank/DDBJ databases">
        <authorList>
            <person name="Wallbank WR R."/>
            <person name="Pardo Diaz C."/>
            <person name="Kozak K."/>
            <person name="Martin S."/>
            <person name="Jiggins C."/>
            <person name="Moest M."/>
            <person name="Warren A I."/>
            <person name="Byers J.R.P. K."/>
            <person name="Montejo-Kovacevich G."/>
            <person name="Yen C E."/>
        </authorList>
    </citation>
    <scope>NUCLEOTIDE SEQUENCE [LARGE SCALE GENOMIC DNA]</scope>
</reference>
<dbReference type="AlphaFoldDB" id="A0A8S1A7Z5"/>
<accession>A0A8S1A7Z5</accession>
<keyword evidence="4" id="KW-1185">Reference proteome</keyword>
<evidence type="ECO:0000256" key="1">
    <source>
        <dbReference type="SAM" id="MobiDB-lite"/>
    </source>
</evidence>
<dbReference type="Proteomes" id="UP000494106">
    <property type="component" value="Unassembled WGS sequence"/>
</dbReference>
<evidence type="ECO:0000313" key="3">
    <source>
        <dbReference type="EMBL" id="CAB3240641.1"/>
    </source>
</evidence>
<evidence type="ECO:0000313" key="4">
    <source>
        <dbReference type="Proteomes" id="UP000494106"/>
    </source>
</evidence>
<evidence type="ECO:0000313" key="2">
    <source>
        <dbReference type="EMBL" id="CAB3223317.1"/>
    </source>
</evidence>
<evidence type="ECO:0000313" key="5">
    <source>
        <dbReference type="Proteomes" id="UP000494256"/>
    </source>
</evidence>
<proteinExistence type="predicted"/>
<protein>
    <submittedName>
        <fullName evidence="3">Uncharacterized protein</fullName>
    </submittedName>
</protein>
<dbReference type="OrthoDB" id="10532849at2759"/>
<feature type="compositionally biased region" description="Polar residues" evidence="1">
    <location>
        <begin position="65"/>
        <end position="78"/>
    </location>
</feature>
<gene>
    <name evidence="2" type="ORF">APLA_LOCUS1397</name>
    <name evidence="3" type="ORF">APLA_LOCUS8317</name>
</gene>
<name>A0A8S1A7Z5_ARCPL</name>
<dbReference type="Proteomes" id="UP000494256">
    <property type="component" value="Unassembled WGS sequence"/>
</dbReference>
<organism evidence="3 4">
    <name type="scientific">Arctia plantaginis</name>
    <name type="common">Wood tiger moth</name>
    <name type="synonym">Phalaena plantaginis</name>
    <dbReference type="NCBI Taxonomy" id="874455"/>
    <lineage>
        <taxon>Eukaryota</taxon>
        <taxon>Metazoa</taxon>
        <taxon>Ecdysozoa</taxon>
        <taxon>Arthropoda</taxon>
        <taxon>Hexapoda</taxon>
        <taxon>Insecta</taxon>
        <taxon>Pterygota</taxon>
        <taxon>Neoptera</taxon>
        <taxon>Endopterygota</taxon>
        <taxon>Lepidoptera</taxon>
        <taxon>Glossata</taxon>
        <taxon>Ditrysia</taxon>
        <taxon>Noctuoidea</taxon>
        <taxon>Erebidae</taxon>
        <taxon>Arctiinae</taxon>
        <taxon>Arctia</taxon>
    </lineage>
</organism>
<sequence>MGNSQIRSRAGCVRGCDASARRGVCSASVGGAARHAVKTRSPPRSAAGGRSLPTQPIHRPARTTCALTTPSVLASLQH</sequence>
<feature type="region of interest" description="Disordered" evidence="1">
    <location>
        <begin position="30"/>
        <end position="78"/>
    </location>
</feature>
<dbReference type="EMBL" id="CADEBC010000506">
    <property type="protein sequence ID" value="CAB3240641.1"/>
    <property type="molecule type" value="Genomic_DNA"/>
</dbReference>
<comment type="caution">
    <text evidence="3">The sequence shown here is derived from an EMBL/GenBank/DDBJ whole genome shotgun (WGS) entry which is preliminary data.</text>
</comment>
<dbReference type="EMBL" id="CADEBD010000170">
    <property type="protein sequence ID" value="CAB3223317.1"/>
    <property type="molecule type" value="Genomic_DNA"/>
</dbReference>